<evidence type="ECO:0000256" key="4">
    <source>
        <dbReference type="PIRSR" id="PIRSR000390-2"/>
    </source>
</evidence>
<dbReference type="GO" id="GO:0030170">
    <property type="term" value="F:pyridoxal phosphate binding"/>
    <property type="evidence" value="ECO:0007669"/>
    <property type="project" value="TreeGrafter"/>
</dbReference>
<sequence length="368" mass="40176">MRVPLVDLRAQYLSLKETIDAAIAHVCETACFIDGDAVHKLESEIAALSGARFGIGVASGTDALVLALRACGIGPGDEVITTPFTFGATSEAIMLVGARPVFVDIDLCTFNIDVARIEQAITPRTRALLPVDLFGQMVDRGQLQELCKRYNLKLIIDAAQAIGAKQRGIRVAETGDATILSFYPTKNLGAFGDGGMVLTNDAEIASTVRMLRVHGQSGYGHYEVIGYTSRLDTLQAAVLLAKLPMLEEWNEARRQHAALYQTFLAGTSVTLPGIEPGNYHVYHQYTIRHPQRDALQAYLQQHGVDSKVFYPQPLHIQPPYASLGYHLGDFPCAERATREVLSIPVVPELTTEQVEYVAECICNFLDSA</sequence>
<dbReference type="EMBL" id="HF951689">
    <property type="protein sequence ID" value="CCW35715.1"/>
    <property type="molecule type" value="Genomic_DNA"/>
</dbReference>
<gene>
    <name evidence="6" type="ORF">CCALI_01907</name>
</gene>
<accession>S0EVB6</accession>
<dbReference type="HOGENOM" id="CLU_033332_7_2_0"/>
<dbReference type="InterPro" id="IPR015424">
    <property type="entry name" value="PyrdxlP-dep_Trfase"/>
</dbReference>
<dbReference type="GO" id="GO:0000271">
    <property type="term" value="P:polysaccharide biosynthetic process"/>
    <property type="evidence" value="ECO:0007669"/>
    <property type="project" value="TreeGrafter"/>
</dbReference>
<dbReference type="InterPro" id="IPR015421">
    <property type="entry name" value="PyrdxlP-dep_Trfase_major"/>
</dbReference>
<organism evidence="6 7">
    <name type="scientific">Chthonomonas calidirosea (strain DSM 23976 / ICMP 18418 / T49)</name>
    <dbReference type="NCBI Taxonomy" id="1303518"/>
    <lineage>
        <taxon>Bacteria</taxon>
        <taxon>Bacillati</taxon>
        <taxon>Armatimonadota</taxon>
        <taxon>Chthonomonadia</taxon>
        <taxon>Chthonomonadales</taxon>
        <taxon>Chthonomonadaceae</taxon>
        <taxon>Chthonomonas</taxon>
    </lineage>
</organism>
<evidence type="ECO:0000256" key="2">
    <source>
        <dbReference type="ARBA" id="ARBA00037999"/>
    </source>
</evidence>
<keyword evidence="1 4" id="KW-0663">Pyridoxal phosphate</keyword>
<dbReference type="InterPro" id="IPR015422">
    <property type="entry name" value="PyrdxlP-dep_Trfase_small"/>
</dbReference>
<dbReference type="STRING" id="454171.CP488_02187"/>
<dbReference type="GO" id="GO:0008483">
    <property type="term" value="F:transaminase activity"/>
    <property type="evidence" value="ECO:0007669"/>
    <property type="project" value="TreeGrafter"/>
</dbReference>
<keyword evidence="7" id="KW-1185">Reference proteome</keyword>
<dbReference type="KEGG" id="ccz:CCALI_01907"/>
<dbReference type="Proteomes" id="UP000014227">
    <property type="component" value="Chromosome I"/>
</dbReference>
<dbReference type="FunCoup" id="S0EVB6">
    <property type="interactions" value="285"/>
</dbReference>
<dbReference type="PANTHER" id="PTHR30244">
    <property type="entry name" value="TRANSAMINASE"/>
    <property type="match status" value="1"/>
</dbReference>
<evidence type="ECO:0000256" key="5">
    <source>
        <dbReference type="RuleBase" id="RU004508"/>
    </source>
</evidence>
<dbReference type="Gene3D" id="3.40.640.10">
    <property type="entry name" value="Type I PLP-dependent aspartate aminotransferase-like (Major domain)"/>
    <property type="match status" value="1"/>
</dbReference>
<dbReference type="eggNOG" id="COG0399">
    <property type="taxonomic scope" value="Bacteria"/>
</dbReference>
<evidence type="ECO:0000256" key="1">
    <source>
        <dbReference type="ARBA" id="ARBA00022898"/>
    </source>
</evidence>
<dbReference type="PIRSF" id="PIRSF000390">
    <property type="entry name" value="PLP_StrS"/>
    <property type="match status" value="1"/>
</dbReference>
<dbReference type="InterPro" id="IPR000653">
    <property type="entry name" value="DegT/StrS_aminotransferase"/>
</dbReference>
<evidence type="ECO:0000313" key="7">
    <source>
        <dbReference type="Proteomes" id="UP000014227"/>
    </source>
</evidence>
<evidence type="ECO:0000313" key="6">
    <source>
        <dbReference type="EMBL" id="CCW35715.1"/>
    </source>
</evidence>
<dbReference type="OrthoDB" id="9810913at2"/>
<dbReference type="CDD" id="cd00616">
    <property type="entry name" value="AHBA_syn"/>
    <property type="match status" value="1"/>
</dbReference>
<dbReference type="SUPFAM" id="SSF53383">
    <property type="entry name" value="PLP-dependent transferases"/>
    <property type="match status" value="1"/>
</dbReference>
<dbReference type="AlphaFoldDB" id="S0EVB6"/>
<dbReference type="Gene3D" id="3.90.1150.10">
    <property type="entry name" value="Aspartate Aminotransferase, domain 1"/>
    <property type="match status" value="1"/>
</dbReference>
<name>S0EVB6_CHTCT</name>
<dbReference type="PANTHER" id="PTHR30244:SF36">
    <property type="entry name" value="3-OXO-GLUCOSE-6-PHOSPHATE:GLUTAMATE AMINOTRANSFERASE"/>
    <property type="match status" value="1"/>
</dbReference>
<evidence type="ECO:0000256" key="3">
    <source>
        <dbReference type="PIRSR" id="PIRSR000390-1"/>
    </source>
</evidence>
<proteinExistence type="inferred from homology"/>
<dbReference type="InParanoid" id="S0EVB6"/>
<protein>
    <submittedName>
        <fullName evidence="6">Predicted pyridoxal phosphate-dependent enzyme apparently involved in regulation of cell wall biogenesis</fullName>
    </submittedName>
</protein>
<dbReference type="PATRIC" id="fig|1303518.3.peg.1962"/>
<comment type="similarity">
    <text evidence="2 5">Belongs to the DegT/DnrJ/EryC1 family.</text>
</comment>
<dbReference type="RefSeq" id="WP_016483240.1">
    <property type="nucleotide sequence ID" value="NC_021487.1"/>
</dbReference>
<dbReference type="Pfam" id="PF01041">
    <property type="entry name" value="DegT_DnrJ_EryC1"/>
    <property type="match status" value="1"/>
</dbReference>
<feature type="modified residue" description="N6-(pyridoxal phosphate)lysine" evidence="4">
    <location>
        <position position="186"/>
    </location>
</feature>
<feature type="active site" description="Proton acceptor" evidence="3">
    <location>
        <position position="186"/>
    </location>
</feature>
<reference evidence="7" key="1">
    <citation type="submission" date="2013-03" db="EMBL/GenBank/DDBJ databases">
        <title>Genome sequence of Chthonomonas calidirosea, the first sequenced genome from the Armatimonadetes phylum (formally candidate division OP10).</title>
        <authorList>
            <person name="Lee K.C.Y."/>
            <person name="Morgan X.C."/>
            <person name="Dunfield P.F."/>
            <person name="Tamas I."/>
            <person name="Houghton K.M."/>
            <person name="Vyssotski M."/>
            <person name="Ryan J.L.J."/>
            <person name="Lagutin K."/>
            <person name="McDonald I.R."/>
            <person name="Stott M.B."/>
        </authorList>
    </citation>
    <scope>NUCLEOTIDE SEQUENCE [LARGE SCALE GENOMIC DNA]</scope>
    <source>
        <strain evidence="7">DSM 23976 / ICMP 18418 / T49</strain>
    </source>
</reference>